<name>A0A0P1BDP3_9BASI</name>
<evidence type="ECO:0000313" key="2">
    <source>
        <dbReference type="Proteomes" id="UP000054845"/>
    </source>
</evidence>
<proteinExistence type="predicted"/>
<accession>A0A0P1BDP3</accession>
<reference evidence="1 2" key="1">
    <citation type="submission" date="2014-09" db="EMBL/GenBank/DDBJ databases">
        <authorList>
            <person name="Magalhaes I.L.F."/>
            <person name="Oliveira U."/>
            <person name="Santos F.R."/>
            <person name="Vidigal T.H.D.A."/>
            <person name="Brescovit A.D."/>
            <person name="Santos A.J."/>
        </authorList>
    </citation>
    <scope>NUCLEOTIDE SEQUENCE [LARGE SCALE GENOMIC DNA]</scope>
</reference>
<organism evidence="1 2">
    <name type="scientific">Ceraceosorus bombacis</name>
    <dbReference type="NCBI Taxonomy" id="401625"/>
    <lineage>
        <taxon>Eukaryota</taxon>
        <taxon>Fungi</taxon>
        <taxon>Dikarya</taxon>
        <taxon>Basidiomycota</taxon>
        <taxon>Ustilaginomycotina</taxon>
        <taxon>Exobasidiomycetes</taxon>
        <taxon>Ceraceosorales</taxon>
        <taxon>Ceraceosoraceae</taxon>
        <taxon>Ceraceosorus</taxon>
    </lineage>
</organism>
<dbReference type="Proteomes" id="UP000054845">
    <property type="component" value="Unassembled WGS sequence"/>
</dbReference>
<dbReference type="EMBL" id="CCYA01000240">
    <property type="protein sequence ID" value="CEH14312.1"/>
    <property type="molecule type" value="Genomic_DNA"/>
</dbReference>
<keyword evidence="2" id="KW-1185">Reference proteome</keyword>
<protein>
    <submittedName>
        <fullName evidence="1">Uncharacterized protein</fullName>
    </submittedName>
</protein>
<sequence length="69" mass="7583">MRWADDRKLTAAFTRWFTTKGGDEPSRRVHGRRRGRHDSVATGSILRVPACQAIGDSLSVMTPLLDGGS</sequence>
<dbReference type="AlphaFoldDB" id="A0A0P1BDP3"/>
<evidence type="ECO:0000313" key="1">
    <source>
        <dbReference type="EMBL" id="CEH14312.1"/>
    </source>
</evidence>